<gene>
    <name evidence="1" type="ORF">G9U55_11780</name>
</gene>
<accession>A0ABX7EEA5</accession>
<dbReference type="EMBL" id="CP049945">
    <property type="protein sequence ID" value="QRF02812.1"/>
    <property type="molecule type" value="Genomic_DNA"/>
</dbReference>
<evidence type="ECO:0000313" key="2">
    <source>
        <dbReference type="Proteomes" id="UP000596311"/>
    </source>
</evidence>
<keyword evidence="2" id="KW-1185">Reference proteome</keyword>
<dbReference type="RefSeq" id="WP_203214653.1">
    <property type="nucleotide sequence ID" value="NZ_CP049945.1"/>
</dbReference>
<reference evidence="1 2" key="1">
    <citation type="submission" date="2020-03" db="EMBL/GenBank/DDBJ databases">
        <title>Genome mining and metabolic profiling illuminate the polycyclic tetramate macrolactams from Streptomyces koyangensis SCSIO 5802.</title>
        <authorList>
            <person name="Ding W."/>
        </authorList>
    </citation>
    <scope>NUCLEOTIDE SEQUENCE [LARGE SCALE GENOMIC DNA]</scope>
    <source>
        <strain evidence="1 2">SCSIO 5802</strain>
    </source>
</reference>
<organism evidence="1 2">
    <name type="scientific">Streptomyces koyangensis</name>
    <dbReference type="NCBI Taxonomy" id="188770"/>
    <lineage>
        <taxon>Bacteria</taxon>
        <taxon>Bacillati</taxon>
        <taxon>Actinomycetota</taxon>
        <taxon>Actinomycetes</taxon>
        <taxon>Kitasatosporales</taxon>
        <taxon>Streptomycetaceae</taxon>
        <taxon>Streptomyces</taxon>
        <taxon>Streptomyces aurantiacus group</taxon>
    </lineage>
</organism>
<name>A0ABX7EEA5_9ACTN</name>
<proteinExistence type="predicted"/>
<evidence type="ECO:0000313" key="1">
    <source>
        <dbReference type="EMBL" id="QRF02812.1"/>
    </source>
</evidence>
<protein>
    <submittedName>
        <fullName evidence="1">Uncharacterized protein</fullName>
    </submittedName>
</protein>
<sequence>MRSEKTAGEAEPAEREKLAEQVTQKLLLAGFTPSRRGAFPGSGGFQVNVDLAADADGGVFVTWHTSESLRDEAIASKLSGEESPSLEYFRSLTKIMQSAMIEVLSAAGWHACDAANDMNPYAIRVEDREK</sequence>
<dbReference type="Proteomes" id="UP000596311">
    <property type="component" value="Chromosome"/>
</dbReference>